<dbReference type="OrthoDB" id="10045710at2759"/>
<accession>A0A6A6PEB0</accession>
<sequence>MTSTPSRPGNNAPTQHNVRDAALRGASTAFSSSSATKGSSAQPPPLKPKPRHLPVPDAGAASSNSPTATTTSTNNGALSAAAVAADNRSRSPSRFRSSDRASSPLSSTTPAATTLRTAAGVADTSRPLSRQSTGGSTRSFLSSARPRSPTRLGLPPMDAGRGRGRGASPSNIAANRAATAAAAAARGRSPGTVGENMGAAAGSSVSPGLVAASGAVGRAQLGGGIAASGGGVGGGSRSASRTGTTVGAGMATSEAASANSSSSSVTAAKKSVLSVSRQDTGSSTVPGMPSGRNAAGAVAASVASSGRSTPITMDATSIAPTNALVKMFEQHGREGHTAEHQRKQKKGPPPPLSTTASADMPYDDALYASQGKAPPLKSPKPRRVIPLSAVDAEAFSPPRQQQAALPARSPLGELEIKGTEETAVMEKEPRKKATAPTPPKPKPKPKPKVKPVVQDREEVQEETVVMREEPSREATAPTPPKPKRKPEPKIKGAVQDRGEVQETNNEVKERTPPGGRSSEGDEEDEVSSPSSFHSAPEVAAGSNDTARKPEVPPPRRQGKRAQRPQPTTIQSSSSNTHVVAASSPSTTRNNHLSTLSPTSPSFTTHPYPSAGSPYKTASLRNIAPHMTGSSLANAMVASALASSRASSPTKSAPSESPPPVPPSRRSHTRHPNASTSTLQPPHNNKHHHPFHRSRTPSPSKGKTAACIPASSKQPGQVHLRTTLRAPADSDSDSGDGRGGGPAAGPAPGARGPRRHLGVRKHPHKHNEGARRRWRDAVSARERKRYEGVWAANRGALAERCGGDGAGRLAPDEVVDVVVRDIWARSRLAEHVLEEVWELVDSRKAGRLGREEFVVGLWLVDQRLKGRKLPVRVSESVWASVRGFAGMKVPGRKVGK</sequence>
<dbReference type="PANTHER" id="PTHR11216">
    <property type="entry name" value="EH DOMAIN"/>
    <property type="match status" value="1"/>
</dbReference>
<feature type="region of interest" description="Disordered" evidence="1">
    <location>
        <begin position="332"/>
        <end position="616"/>
    </location>
</feature>
<feature type="region of interest" description="Disordered" evidence="1">
    <location>
        <begin position="226"/>
        <end position="293"/>
    </location>
</feature>
<keyword evidence="4" id="KW-1185">Reference proteome</keyword>
<feature type="compositionally biased region" description="Basic residues" evidence="1">
    <location>
        <begin position="683"/>
        <end position="694"/>
    </location>
</feature>
<dbReference type="AlphaFoldDB" id="A0A6A6PEB0"/>
<protein>
    <recommendedName>
        <fullName evidence="2">EH domain-containing protein</fullName>
    </recommendedName>
</protein>
<feature type="compositionally biased region" description="Basic and acidic residues" evidence="1">
    <location>
        <begin position="485"/>
        <end position="511"/>
    </location>
</feature>
<feature type="compositionally biased region" description="Polar residues" evidence="1">
    <location>
        <begin position="564"/>
        <end position="592"/>
    </location>
</feature>
<dbReference type="SUPFAM" id="SSF47473">
    <property type="entry name" value="EF-hand"/>
    <property type="match status" value="1"/>
</dbReference>
<feature type="compositionally biased region" description="Basic and acidic residues" evidence="1">
    <location>
        <begin position="332"/>
        <end position="341"/>
    </location>
</feature>
<feature type="compositionally biased region" description="Basic and acidic residues" evidence="1">
    <location>
        <begin position="765"/>
        <end position="775"/>
    </location>
</feature>
<feature type="compositionally biased region" description="Polar residues" evidence="1">
    <location>
        <begin position="126"/>
        <end position="142"/>
    </location>
</feature>
<dbReference type="Proteomes" id="UP000799766">
    <property type="component" value="Unassembled WGS sequence"/>
</dbReference>
<feature type="compositionally biased region" description="Low complexity" evidence="1">
    <location>
        <begin position="25"/>
        <end position="41"/>
    </location>
</feature>
<feature type="compositionally biased region" description="Polar residues" evidence="1">
    <location>
        <begin position="1"/>
        <end position="16"/>
    </location>
</feature>
<feature type="compositionally biased region" description="Basic residues" evidence="1">
    <location>
        <begin position="751"/>
        <end position="764"/>
    </location>
</feature>
<dbReference type="GO" id="GO:0005886">
    <property type="term" value="C:plasma membrane"/>
    <property type="evidence" value="ECO:0007669"/>
    <property type="project" value="TreeGrafter"/>
</dbReference>
<feature type="compositionally biased region" description="Low complexity" evidence="1">
    <location>
        <begin position="173"/>
        <end position="185"/>
    </location>
</feature>
<name>A0A6A6PEB0_9PEZI</name>
<evidence type="ECO:0000313" key="3">
    <source>
        <dbReference type="EMBL" id="KAF2462079.1"/>
    </source>
</evidence>
<feature type="compositionally biased region" description="Low complexity" evidence="1">
    <location>
        <begin position="55"/>
        <end position="119"/>
    </location>
</feature>
<reference evidence="3" key="1">
    <citation type="journal article" date="2020" name="Stud. Mycol.">
        <title>101 Dothideomycetes genomes: a test case for predicting lifestyles and emergence of pathogens.</title>
        <authorList>
            <person name="Haridas S."/>
            <person name="Albert R."/>
            <person name="Binder M."/>
            <person name="Bloem J."/>
            <person name="Labutti K."/>
            <person name="Salamov A."/>
            <person name="Andreopoulos B."/>
            <person name="Baker S."/>
            <person name="Barry K."/>
            <person name="Bills G."/>
            <person name="Bluhm B."/>
            <person name="Cannon C."/>
            <person name="Castanera R."/>
            <person name="Culley D."/>
            <person name="Daum C."/>
            <person name="Ezra D."/>
            <person name="Gonzalez J."/>
            <person name="Henrissat B."/>
            <person name="Kuo A."/>
            <person name="Liang C."/>
            <person name="Lipzen A."/>
            <person name="Lutzoni F."/>
            <person name="Magnuson J."/>
            <person name="Mondo S."/>
            <person name="Nolan M."/>
            <person name="Ohm R."/>
            <person name="Pangilinan J."/>
            <person name="Park H.-J."/>
            <person name="Ramirez L."/>
            <person name="Alfaro M."/>
            <person name="Sun H."/>
            <person name="Tritt A."/>
            <person name="Yoshinaga Y."/>
            <person name="Zwiers L.-H."/>
            <person name="Turgeon B."/>
            <person name="Goodwin S."/>
            <person name="Spatafora J."/>
            <person name="Crous P."/>
            <person name="Grigoriev I."/>
        </authorList>
    </citation>
    <scope>NUCLEOTIDE SEQUENCE</scope>
    <source>
        <strain evidence="3">ATCC 16933</strain>
    </source>
</reference>
<proteinExistence type="predicted"/>
<feature type="region of interest" description="Disordered" evidence="1">
    <location>
        <begin position="638"/>
        <end position="775"/>
    </location>
</feature>
<feature type="compositionally biased region" description="Low complexity" evidence="1">
    <location>
        <begin position="237"/>
        <end position="276"/>
    </location>
</feature>
<feature type="compositionally biased region" description="Low complexity" evidence="1">
    <location>
        <begin position="638"/>
        <end position="654"/>
    </location>
</feature>
<feature type="region of interest" description="Disordered" evidence="1">
    <location>
        <begin position="1"/>
        <end position="205"/>
    </location>
</feature>
<dbReference type="PROSITE" id="PS50031">
    <property type="entry name" value="EH"/>
    <property type="match status" value="1"/>
</dbReference>
<organism evidence="3 4">
    <name type="scientific">Lineolata rhizophorae</name>
    <dbReference type="NCBI Taxonomy" id="578093"/>
    <lineage>
        <taxon>Eukaryota</taxon>
        <taxon>Fungi</taxon>
        <taxon>Dikarya</taxon>
        <taxon>Ascomycota</taxon>
        <taxon>Pezizomycotina</taxon>
        <taxon>Dothideomycetes</taxon>
        <taxon>Dothideomycetes incertae sedis</taxon>
        <taxon>Lineolatales</taxon>
        <taxon>Lineolataceae</taxon>
        <taxon>Lineolata</taxon>
    </lineage>
</organism>
<dbReference type="InterPro" id="IPR000261">
    <property type="entry name" value="EH_dom"/>
</dbReference>
<feature type="domain" description="EH" evidence="2">
    <location>
        <begin position="781"/>
        <end position="869"/>
    </location>
</feature>
<dbReference type="GO" id="GO:0016197">
    <property type="term" value="P:endosomal transport"/>
    <property type="evidence" value="ECO:0007669"/>
    <property type="project" value="TreeGrafter"/>
</dbReference>
<dbReference type="Gene3D" id="1.10.238.10">
    <property type="entry name" value="EF-hand"/>
    <property type="match status" value="1"/>
</dbReference>
<dbReference type="GO" id="GO:0006897">
    <property type="term" value="P:endocytosis"/>
    <property type="evidence" value="ECO:0007669"/>
    <property type="project" value="TreeGrafter"/>
</dbReference>
<feature type="compositionally biased region" description="Basic and acidic residues" evidence="1">
    <location>
        <begin position="414"/>
        <end position="431"/>
    </location>
</feature>
<dbReference type="EMBL" id="MU001670">
    <property type="protein sequence ID" value="KAF2462079.1"/>
    <property type="molecule type" value="Genomic_DNA"/>
</dbReference>
<feature type="compositionally biased region" description="Gly residues" evidence="1">
    <location>
        <begin position="226"/>
        <end position="236"/>
    </location>
</feature>
<evidence type="ECO:0000259" key="2">
    <source>
        <dbReference type="PROSITE" id="PS50031"/>
    </source>
</evidence>
<dbReference type="SMART" id="SM00027">
    <property type="entry name" value="EH"/>
    <property type="match status" value="1"/>
</dbReference>
<gene>
    <name evidence="3" type="ORF">BDY21DRAFT_368213</name>
</gene>
<feature type="compositionally biased region" description="Low complexity" evidence="1">
    <location>
        <begin position="593"/>
        <end position="609"/>
    </location>
</feature>
<evidence type="ECO:0000313" key="4">
    <source>
        <dbReference type="Proteomes" id="UP000799766"/>
    </source>
</evidence>
<dbReference type="InterPro" id="IPR011992">
    <property type="entry name" value="EF-hand-dom_pair"/>
</dbReference>
<evidence type="ECO:0000256" key="1">
    <source>
        <dbReference type="SAM" id="MobiDB-lite"/>
    </source>
</evidence>
<dbReference type="GO" id="GO:0005737">
    <property type="term" value="C:cytoplasm"/>
    <property type="evidence" value="ECO:0007669"/>
    <property type="project" value="TreeGrafter"/>
</dbReference>
<dbReference type="Pfam" id="PF12763">
    <property type="entry name" value="EH"/>
    <property type="match status" value="1"/>
</dbReference>